<feature type="transmembrane region" description="Helical" evidence="1">
    <location>
        <begin position="203"/>
        <end position="222"/>
    </location>
</feature>
<dbReference type="PANTHER" id="PTHR42867">
    <property type="entry name" value="MEMBRANE PROTEIN-RELATED"/>
    <property type="match status" value="1"/>
</dbReference>
<feature type="transmembrane region" description="Helical" evidence="1">
    <location>
        <begin position="228"/>
        <end position="249"/>
    </location>
</feature>
<keyword evidence="1" id="KW-1133">Transmembrane helix</keyword>
<feature type="non-terminal residue" evidence="2">
    <location>
        <position position="1"/>
    </location>
</feature>
<sequence>VRNISPFFFGTSKAAPRYGGQAVLEGIMIRGQNNVAIAVRSPSGEIVTKVKKINTLFTGKLRSIPIIRGILALAETLSLGMDALNYSSQVANQEEDAPPSKFSTVIMILISLSLAIGIFFILPLLVSKPFEGILGSDIISNVAEGIIRLVVFLVYVTGISLMPDIRRVYMYHGAEHMAVHAQEKGDPLTIEEIRKYPTAHPRCGTAFLLTIMVIAIVAFTFIPRDPLWMVIGSRIVLIPLIASLSYEFIRFNSKHETNKWISTLSIPNLLLQSLTTKPPDDDQIEVAISAMELAISTDAKTT</sequence>
<feature type="transmembrane region" description="Helical" evidence="1">
    <location>
        <begin position="105"/>
        <end position="125"/>
    </location>
</feature>
<dbReference type="AlphaFoldDB" id="A0A382DKB4"/>
<proteinExistence type="predicted"/>
<dbReference type="EMBL" id="UINC01039494">
    <property type="protein sequence ID" value="SVB38057.1"/>
    <property type="molecule type" value="Genomic_DNA"/>
</dbReference>
<evidence type="ECO:0008006" key="3">
    <source>
        <dbReference type="Google" id="ProtNLM"/>
    </source>
</evidence>
<keyword evidence="1" id="KW-0812">Transmembrane</keyword>
<evidence type="ECO:0000313" key="2">
    <source>
        <dbReference type="EMBL" id="SVB38057.1"/>
    </source>
</evidence>
<name>A0A382DKB4_9ZZZZ</name>
<dbReference type="Pfam" id="PF07136">
    <property type="entry name" value="DUF1385"/>
    <property type="match status" value="1"/>
</dbReference>
<accession>A0A382DKB4</accession>
<dbReference type="PANTHER" id="PTHR42867:SF1">
    <property type="entry name" value="MEMBRANE PROTEIN-RELATED"/>
    <property type="match status" value="1"/>
</dbReference>
<reference evidence="2" key="1">
    <citation type="submission" date="2018-05" db="EMBL/GenBank/DDBJ databases">
        <authorList>
            <person name="Lanie J.A."/>
            <person name="Ng W.-L."/>
            <person name="Kazmierczak K.M."/>
            <person name="Andrzejewski T.M."/>
            <person name="Davidsen T.M."/>
            <person name="Wayne K.J."/>
            <person name="Tettelin H."/>
            <person name="Glass J.I."/>
            <person name="Rusch D."/>
            <person name="Podicherti R."/>
            <person name="Tsui H.-C.T."/>
            <person name="Winkler M.E."/>
        </authorList>
    </citation>
    <scope>NUCLEOTIDE SEQUENCE</scope>
</reference>
<feature type="transmembrane region" description="Helical" evidence="1">
    <location>
        <begin position="145"/>
        <end position="162"/>
    </location>
</feature>
<keyword evidence="1" id="KW-0472">Membrane</keyword>
<organism evidence="2">
    <name type="scientific">marine metagenome</name>
    <dbReference type="NCBI Taxonomy" id="408172"/>
    <lineage>
        <taxon>unclassified sequences</taxon>
        <taxon>metagenomes</taxon>
        <taxon>ecological metagenomes</taxon>
    </lineage>
</organism>
<protein>
    <recommendedName>
        <fullName evidence="3">DUF1385 domain-containing protein</fullName>
    </recommendedName>
</protein>
<dbReference type="InterPro" id="IPR010787">
    <property type="entry name" value="DUF1385"/>
</dbReference>
<evidence type="ECO:0000256" key="1">
    <source>
        <dbReference type="SAM" id="Phobius"/>
    </source>
</evidence>
<gene>
    <name evidence="2" type="ORF">METZ01_LOCUS190911</name>
</gene>